<reference evidence="3 4" key="1">
    <citation type="submission" date="2018-02" db="EMBL/GenBank/DDBJ databases">
        <title>8 Nocardia nova and 1 Nocardia cyriacigeorgica strain used for evolution to TMP-SMX.</title>
        <authorList>
            <person name="Mehta H."/>
            <person name="Weng J."/>
            <person name="Shamoo Y."/>
        </authorList>
    </citation>
    <scope>NUCLEOTIDE SEQUENCE [LARGE SCALE GENOMIC DNA]</scope>
    <source>
        <strain evidence="3 4">BAA2227</strain>
    </source>
</reference>
<evidence type="ECO:0000256" key="2">
    <source>
        <dbReference type="SAM" id="Phobius"/>
    </source>
</evidence>
<feature type="transmembrane region" description="Helical" evidence="2">
    <location>
        <begin position="42"/>
        <end position="61"/>
    </location>
</feature>
<sequence>MRGGVSLCRESESPDSVRSGRVLCRPDDEEAVMALPLTANTLVPLAAALGASALVAVASLAPGRTRRIPAQADEVTRRRLVRQGGVAPTVRHRAGRVRWRAATSTSR</sequence>
<keyword evidence="2" id="KW-0812">Transmembrane</keyword>
<evidence type="ECO:0000313" key="3">
    <source>
        <dbReference type="EMBL" id="PPJ27576.1"/>
    </source>
</evidence>
<dbReference type="Proteomes" id="UP000238356">
    <property type="component" value="Unassembled WGS sequence"/>
</dbReference>
<evidence type="ECO:0000256" key="1">
    <source>
        <dbReference type="SAM" id="MobiDB-lite"/>
    </source>
</evidence>
<organism evidence="3 4">
    <name type="scientific">Nocardia nova</name>
    <dbReference type="NCBI Taxonomy" id="37330"/>
    <lineage>
        <taxon>Bacteria</taxon>
        <taxon>Bacillati</taxon>
        <taxon>Actinomycetota</taxon>
        <taxon>Actinomycetes</taxon>
        <taxon>Mycobacteriales</taxon>
        <taxon>Nocardiaceae</taxon>
        <taxon>Nocardia</taxon>
    </lineage>
</organism>
<proteinExistence type="predicted"/>
<feature type="region of interest" description="Disordered" evidence="1">
    <location>
        <begin position="1"/>
        <end position="20"/>
    </location>
</feature>
<keyword evidence="2" id="KW-0472">Membrane</keyword>
<keyword evidence="2" id="KW-1133">Transmembrane helix</keyword>
<accession>A0A2S6A5J7</accession>
<gene>
    <name evidence="3" type="ORF">C5F51_16130</name>
</gene>
<dbReference type="EMBL" id="PSZD01000009">
    <property type="protein sequence ID" value="PPJ27576.1"/>
    <property type="molecule type" value="Genomic_DNA"/>
</dbReference>
<evidence type="ECO:0000313" key="4">
    <source>
        <dbReference type="Proteomes" id="UP000238356"/>
    </source>
</evidence>
<protein>
    <submittedName>
        <fullName evidence="3">Uncharacterized protein</fullName>
    </submittedName>
</protein>
<name>A0A2S6A5J7_9NOCA</name>
<comment type="caution">
    <text evidence="3">The sequence shown here is derived from an EMBL/GenBank/DDBJ whole genome shotgun (WGS) entry which is preliminary data.</text>
</comment>
<dbReference type="AlphaFoldDB" id="A0A2S6A5J7"/>
<keyword evidence="4" id="KW-1185">Reference proteome</keyword>